<evidence type="ECO:0000313" key="2">
    <source>
        <dbReference type="EMBL" id="CAL1294757.1"/>
    </source>
</evidence>
<dbReference type="GO" id="GO:0034237">
    <property type="term" value="F:protein kinase A regulatory subunit binding"/>
    <property type="evidence" value="ECO:0007669"/>
    <property type="project" value="TreeGrafter"/>
</dbReference>
<dbReference type="EMBL" id="CAXIEN010000353">
    <property type="protein sequence ID" value="CAL1294757.1"/>
    <property type="molecule type" value="Genomic_DNA"/>
</dbReference>
<dbReference type="AlphaFoldDB" id="A0AAV2BEU4"/>
<dbReference type="InterPro" id="IPR009097">
    <property type="entry name" value="Cyclic_Pdiesterase"/>
</dbReference>
<protein>
    <recommendedName>
        <fullName evidence="1">A-kinase anchor protein 7-like phosphoesterase domain-containing protein</fullName>
    </recommendedName>
</protein>
<sequence>MNVTSTLHITLMVINVSDEDTHERALRALHNVYDECNEVMYQDPMQLEFSGLGNFGDRVLYAKIKRDQQYRRLCSLAESVKRHFAKVNIFSTDSRPFNPHLTIAKIDFSMKEQKGLEKINPNLYASLINKHIGFQTIDGIQLLSMRSPKDDAGYYTGDSLIFKSPATCEEPQSKRRKSLALIN</sequence>
<organism evidence="2 3">
    <name type="scientific">Larinioides sclopetarius</name>
    <dbReference type="NCBI Taxonomy" id="280406"/>
    <lineage>
        <taxon>Eukaryota</taxon>
        <taxon>Metazoa</taxon>
        <taxon>Ecdysozoa</taxon>
        <taxon>Arthropoda</taxon>
        <taxon>Chelicerata</taxon>
        <taxon>Arachnida</taxon>
        <taxon>Araneae</taxon>
        <taxon>Araneomorphae</taxon>
        <taxon>Entelegynae</taxon>
        <taxon>Araneoidea</taxon>
        <taxon>Araneidae</taxon>
        <taxon>Larinioides</taxon>
    </lineage>
</organism>
<dbReference type="Proteomes" id="UP001497382">
    <property type="component" value="Unassembled WGS sequence"/>
</dbReference>
<dbReference type="PANTHER" id="PTHR15934:SF2">
    <property type="entry name" value="A-KINASE ANCHOR PROTEIN 7-LIKE PHOSPHOESTERASE DOMAIN-CONTAINING PROTEIN"/>
    <property type="match status" value="1"/>
</dbReference>
<keyword evidence="3" id="KW-1185">Reference proteome</keyword>
<proteinExistence type="predicted"/>
<gene>
    <name evidence="2" type="ORF">LARSCL_LOCUS18896</name>
</gene>
<dbReference type="Pfam" id="PF10469">
    <property type="entry name" value="AKAP7_NLS"/>
    <property type="match status" value="1"/>
</dbReference>
<evidence type="ECO:0000259" key="1">
    <source>
        <dbReference type="Pfam" id="PF10469"/>
    </source>
</evidence>
<dbReference type="InterPro" id="IPR052641">
    <property type="entry name" value="AKAP7_isoform_gamma"/>
</dbReference>
<dbReference type="GO" id="GO:0005829">
    <property type="term" value="C:cytosol"/>
    <property type="evidence" value="ECO:0007669"/>
    <property type="project" value="TreeGrafter"/>
</dbReference>
<dbReference type="SUPFAM" id="SSF55144">
    <property type="entry name" value="LigT-like"/>
    <property type="match status" value="1"/>
</dbReference>
<dbReference type="PANTHER" id="PTHR15934">
    <property type="entry name" value="RNA 2',3'-CYCLIC PHOSPHODIESTERASE"/>
    <property type="match status" value="1"/>
</dbReference>
<reference evidence="2 3" key="1">
    <citation type="submission" date="2024-04" db="EMBL/GenBank/DDBJ databases">
        <authorList>
            <person name="Rising A."/>
            <person name="Reimegard J."/>
            <person name="Sonavane S."/>
            <person name="Akerstrom W."/>
            <person name="Nylinder S."/>
            <person name="Hedman E."/>
            <person name="Kallberg Y."/>
        </authorList>
    </citation>
    <scope>NUCLEOTIDE SEQUENCE [LARGE SCALE GENOMIC DNA]</scope>
</reference>
<feature type="domain" description="A-kinase anchor protein 7-like phosphoesterase" evidence="1">
    <location>
        <begin position="5"/>
        <end position="156"/>
    </location>
</feature>
<evidence type="ECO:0000313" key="3">
    <source>
        <dbReference type="Proteomes" id="UP001497382"/>
    </source>
</evidence>
<comment type="caution">
    <text evidence="2">The sequence shown here is derived from an EMBL/GenBank/DDBJ whole genome shotgun (WGS) entry which is preliminary data.</text>
</comment>
<accession>A0AAV2BEU4</accession>
<dbReference type="GO" id="GO:0010738">
    <property type="term" value="P:regulation of protein kinase A signaling"/>
    <property type="evidence" value="ECO:0007669"/>
    <property type="project" value="TreeGrafter"/>
</dbReference>
<name>A0AAV2BEU4_9ARAC</name>
<dbReference type="InterPro" id="IPR019510">
    <property type="entry name" value="AKAP7-like_phosphoesterase"/>
</dbReference>
<dbReference type="Gene3D" id="3.90.1140.10">
    <property type="entry name" value="Cyclic phosphodiesterase"/>
    <property type="match status" value="1"/>
</dbReference>